<dbReference type="GO" id="GO:0005684">
    <property type="term" value="C:U2-type spliceosomal complex"/>
    <property type="evidence" value="ECO:0007669"/>
    <property type="project" value="TreeGrafter"/>
</dbReference>
<dbReference type="EMBL" id="JAMSHJ010000003">
    <property type="protein sequence ID" value="KAI5424950.1"/>
    <property type="molecule type" value="Genomic_DNA"/>
</dbReference>
<proteinExistence type="predicted"/>
<keyword evidence="3" id="KW-1185">Reference proteome</keyword>
<feature type="compositionally biased region" description="Low complexity" evidence="1">
    <location>
        <begin position="85"/>
        <end position="94"/>
    </location>
</feature>
<dbReference type="PANTHER" id="PTHR12930">
    <property type="entry name" value="ZINC FINGER PROTEIN 183"/>
    <property type="match status" value="1"/>
</dbReference>
<dbReference type="AlphaFoldDB" id="A0A9D4XU21"/>
<reference evidence="2 3" key="1">
    <citation type="journal article" date="2022" name="Nat. Genet.">
        <title>Improved pea reference genome and pan-genome highlight genomic features and evolutionary characteristics.</title>
        <authorList>
            <person name="Yang T."/>
            <person name="Liu R."/>
            <person name="Luo Y."/>
            <person name="Hu S."/>
            <person name="Wang D."/>
            <person name="Wang C."/>
            <person name="Pandey M.K."/>
            <person name="Ge S."/>
            <person name="Xu Q."/>
            <person name="Li N."/>
            <person name="Li G."/>
            <person name="Huang Y."/>
            <person name="Saxena R.K."/>
            <person name="Ji Y."/>
            <person name="Li M."/>
            <person name="Yan X."/>
            <person name="He Y."/>
            <person name="Liu Y."/>
            <person name="Wang X."/>
            <person name="Xiang C."/>
            <person name="Varshney R.K."/>
            <person name="Ding H."/>
            <person name="Gao S."/>
            <person name="Zong X."/>
        </authorList>
    </citation>
    <scope>NUCLEOTIDE SEQUENCE [LARGE SCALE GENOMIC DNA]</scope>
    <source>
        <strain evidence="2 3">cv. Zhongwan 6</strain>
    </source>
</reference>
<dbReference type="InterPro" id="IPR039971">
    <property type="entry name" value="CWC24-like"/>
</dbReference>
<comment type="caution">
    <text evidence="2">The sequence shown here is derived from an EMBL/GenBank/DDBJ whole genome shotgun (WGS) entry which is preliminary data.</text>
</comment>
<dbReference type="PANTHER" id="PTHR12930:SF0">
    <property type="entry name" value="RING FINGER PROTEIN 113B"/>
    <property type="match status" value="1"/>
</dbReference>
<dbReference type="GO" id="GO:0034247">
    <property type="term" value="P:snoRNA splicing"/>
    <property type="evidence" value="ECO:0007669"/>
    <property type="project" value="TreeGrafter"/>
</dbReference>
<evidence type="ECO:0000313" key="3">
    <source>
        <dbReference type="Proteomes" id="UP001058974"/>
    </source>
</evidence>
<evidence type="ECO:0000256" key="1">
    <source>
        <dbReference type="SAM" id="MobiDB-lite"/>
    </source>
</evidence>
<dbReference type="Gramene" id="Psat03G0093400-T2">
    <property type="protein sequence ID" value="KAI5424950.1"/>
    <property type="gene ID" value="KIW84_030934"/>
</dbReference>
<sequence length="186" mass="21637">MYAVSDRELFALFEKSFGMDNSDAKSAENQQTEQVCSFFRKPVNKKNIRKRTVDNEDNEDDSNNEGSLMHVQKKTMKPDNKLFFSSGSSKSSASTEPNEESEKHGFILSLPKRFKFNMIAKQLRLWRLRLIFRKMLVPFVKELSSKRRRVSRVRELAQGMQNYTRESIITKIIKPDPSSPDKLSFS</sequence>
<dbReference type="Proteomes" id="UP001058974">
    <property type="component" value="Chromosome 3"/>
</dbReference>
<gene>
    <name evidence="2" type="ORF">KIW84_030934</name>
</gene>
<organism evidence="2 3">
    <name type="scientific">Pisum sativum</name>
    <name type="common">Garden pea</name>
    <name type="synonym">Lathyrus oleraceus</name>
    <dbReference type="NCBI Taxonomy" id="3888"/>
    <lineage>
        <taxon>Eukaryota</taxon>
        <taxon>Viridiplantae</taxon>
        <taxon>Streptophyta</taxon>
        <taxon>Embryophyta</taxon>
        <taxon>Tracheophyta</taxon>
        <taxon>Spermatophyta</taxon>
        <taxon>Magnoliopsida</taxon>
        <taxon>eudicotyledons</taxon>
        <taxon>Gunneridae</taxon>
        <taxon>Pentapetalae</taxon>
        <taxon>rosids</taxon>
        <taxon>fabids</taxon>
        <taxon>Fabales</taxon>
        <taxon>Fabaceae</taxon>
        <taxon>Papilionoideae</taxon>
        <taxon>50 kb inversion clade</taxon>
        <taxon>NPAAA clade</taxon>
        <taxon>Hologalegina</taxon>
        <taxon>IRL clade</taxon>
        <taxon>Fabeae</taxon>
        <taxon>Lathyrus</taxon>
    </lineage>
</organism>
<protein>
    <submittedName>
        <fullName evidence="2">Uncharacterized protein</fullName>
    </submittedName>
</protein>
<name>A0A9D4XU21_PEA</name>
<feature type="region of interest" description="Disordered" evidence="1">
    <location>
        <begin position="47"/>
        <end position="102"/>
    </location>
</feature>
<evidence type="ECO:0000313" key="2">
    <source>
        <dbReference type="EMBL" id="KAI5424950.1"/>
    </source>
</evidence>
<accession>A0A9D4XU21</accession>